<evidence type="ECO:0000313" key="11">
    <source>
        <dbReference type="EMBL" id="MSU08829.1"/>
    </source>
</evidence>
<comment type="caution">
    <text evidence="11">The sequence shown here is derived from an EMBL/GenBank/DDBJ whole genome shotgun (WGS) entry which is preliminary data.</text>
</comment>
<dbReference type="InterPro" id="IPR010372">
    <property type="entry name" value="DNA_pol3_delta_N"/>
</dbReference>
<evidence type="ECO:0000256" key="3">
    <source>
        <dbReference type="ARBA" id="ARBA00022679"/>
    </source>
</evidence>
<evidence type="ECO:0000256" key="7">
    <source>
        <dbReference type="ARBA" id="ARBA00034754"/>
    </source>
</evidence>
<evidence type="ECO:0000256" key="2">
    <source>
        <dbReference type="ARBA" id="ARBA00017703"/>
    </source>
</evidence>
<protein>
    <recommendedName>
        <fullName evidence="2">DNA polymerase III subunit delta</fullName>
        <ecNumber evidence="1">2.7.7.7</ecNumber>
    </recommendedName>
</protein>
<keyword evidence="5" id="KW-0235">DNA replication</keyword>
<dbReference type="Pfam" id="PF21694">
    <property type="entry name" value="DNA_pol3_delta_C"/>
    <property type="match status" value="1"/>
</dbReference>
<reference evidence="11 12" key="1">
    <citation type="submission" date="2019-08" db="EMBL/GenBank/DDBJ databases">
        <title>In-depth cultivation of the pig gut microbiome towards novel bacterial diversity and tailored functional studies.</title>
        <authorList>
            <person name="Wylensek D."/>
            <person name="Hitch T.C.A."/>
            <person name="Clavel T."/>
        </authorList>
    </citation>
    <scope>NUCLEOTIDE SEQUENCE [LARGE SCALE GENOMIC DNA]</scope>
    <source>
        <strain evidence="11 12">WCA-693-APC-5D-A</strain>
    </source>
</reference>
<dbReference type="Pfam" id="PF06144">
    <property type="entry name" value="DNA_pol3_delta"/>
    <property type="match status" value="1"/>
</dbReference>
<dbReference type="GO" id="GO:0003677">
    <property type="term" value="F:DNA binding"/>
    <property type="evidence" value="ECO:0007669"/>
    <property type="project" value="InterPro"/>
</dbReference>
<keyword evidence="4 11" id="KW-0548">Nucleotidyltransferase</keyword>
<dbReference type="InterPro" id="IPR048466">
    <property type="entry name" value="DNA_pol3_delta-like_C"/>
</dbReference>
<accession>A0A6I2UGL2</accession>
<evidence type="ECO:0000313" key="12">
    <source>
        <dbReference type="Proteomes" id="UP000433181"/>
    </source>
</evidence>
<evidence type="ECO:0000256" key="1">
    <source>
        <dbReference type="ARBA" id="ARBA00012417"/>
    </source>
</evidence>
<sequence>MKYGELMAGLRKGSPGHLYLLAGEESYFIEKAKERLLQCFFPTGYQKEDVQVLEEGASLSEIMEAVETVPFFLDKNVIVVKAAGLFKDKKNEDEGKSGRKSGSGEERFLALLKNLPEFSYVIFELHGKADKRKKLYKAISSAGQVMEAEPIRASNIGDWLQGRLQELNKEMDRHAYEYFVGAVSSMQSVNLGFLSKELEKLALFMGPGQRKISREHLLQVFSDVPEISSFAMLNAIGDRNTAKALKLFQRQLENGVYFVLIVGMLARQVRLWWLAQELQARGIRGRALATHLGQPPFIAEKTGREAATFPAGALKNALLALSEADYGLKTGQGDIVELEAIIISLGNREAGTL</sequence>
<comment type="catalytic activity">
    <reaction evidence="8">
        <text>DNA(n) + a 2'-deoxyribonucleoside 5'-triphosphate = DNA(n+1) + diphosphate</text>
        <dbReference type="Rhea" id="RHEA:22508"/>
        <dbReference type="Rhea" id="RHEA-COMP:17339"/>
        <dbReference type="Rhea" id="RHEA-COMP:17340"/>
        <dbReference type="ChEBI" id="CHEBI:33019"/>
        <dbReference type="ChEBI" id="CHEBI:61560"/>
        <dbReference type="ChEBI" id="CHEBI:173112"/>
        <dbReference type="EC" id="2.7.7.7"/>
    </reaction>
</comment>
<dbReference type="PANTHER" id="PTHR34388:SF1">
    <property type="entry name" value="DNA POLYMERASE III SUBUNIT DELTA"/>
    <property type="match status" value="1"/>
</dbReference>
<keyword evidence="12" id="KW-1185">Reference proteome</keyword>
<dbReference type="EMBL" id="VUNR01000012">
    <property type="protein sequence ID" value="MSU08829.1"/>
    <property type="molecule type" value="Genomic_DNA"/>
</dbReference>
<keyword evidence="3 11" id="KW-0808">Transferase</keyword>
<feature type="domain" description="DNA polymerase III delta subunit-like C-terminal" evidence="10">
    <location>
        <begin position="228"/>
        <end position="335"/>
    </location>
</feature>
<proteinExistence type="inferred from homology"/>
<dbReference type="InterPro" id="IPR027417">
    <property type="entry name" value="P-loop_NTPase"/>
</dbReference>
<dbReference type="Gene3D" id="1.10.8.60">
    <property type="match status" value="1"/>
</dbReference>
<evidence type="ECO:0000256" key="5">
    <source>
        <dbReference type="ARBA" id="ARBA00022705"/>
    </source>
</evidence>
<dbReference type="SUPFAM" id="SSF48019">
    <property type="entry name" value="post-AAA+ oligomerization domain-like"/>
    <property type="match status" value="1"/>
</dbReference>
<name>A0A6I2UGL2_9FIRM</name>
<evidence type="ECO:0000259" key="10">
    <source>
        <dbReference type="Pfam" id="PF21694"/>
    </source>
</evidence>
<dbReference type="SUPFAM" id="SSF52540">
    <property type="entry name" value="P-loop containing nucleoside triphosphate hydrolases"/>
    <property type="match status" value="1"/>
</dbReference>
<dbReference type="InterPro" id="IPR008921">
    <property type="entry name" value="DNA_pol3_clamp-load_cplx_C"/>
</dbReference>
<dbReference type="Gene3D" id="1.20.272.10">
    <property type="match status" value="1"/>
</dbReference>
<comment type="similarity">
    <text evidence="7">Belongs to the DNA polymerase HolA subunit family.</text>
</comment>
<dbReference type="GeneID" id="96778762"/>
<dbReference type="AlphaFoldDB" id="A0A6I2UGL2"/>
<organism evidence="11 12">
    <name type="scientific">Anaerovibrio slackiae</name>
    <dbReference type="NCBI Taxonomy" id="2652309"/>
    <lineage>
        <taxon>Bacteria</taxon>
        <taxon>Bacillati</taxon>
        <taxon>Bacillota</taxon>
        <taxon>Negativicutes</taxon>
        <taxon>Selenomonadales</taxon>
        <taxon>Selenomonadaceae</taxon>
        <taxon>Anaerovibrio</taxon>
    </lineage>
</organism>
<evidence type="ECO:0000256" key="4">
    <source>
        <dbReference type="ARBA" id="ARBA00022695"/>
    </source>
</evidence>
<dbReference type="GO" id="GO:0006261">
    <property type="term" value="P:DNA-templated DNA replication"/>
    <property type="evidence" value="ECO:0007669"/>
    <property type="project" value="TreeGrafter"/>
</dbReference>
<dbReference type="Proteomes" id="UP000433181">
    <property type="component" value="Unassembled WGS sequence"/>
</dbReference>
<feature type="domain" description="DNA polymerase III delta N-terminal" evidence="9">
    <location>
        <begin position="19"/>
        <end position="148"/>
    </location>
</feature>
<dbReference type="InterPro" id="IPR005790">
    <property type="entry name" value="DNA_polIII_delta"/>
</dbReference>
<evidence type="ECO:0000256" key="8">
    <source>
        <dbReference type="ARBA" id="ARBA00049244"/>
    </source>
</evidence>
<evidence type="ECO:0000256" key="6">
    <source>
        <dbReference type="ARBA" id="ARBA00022932"/>
    </source>
</evidence>
<gene>
    <name evidence="11" type="primary">holA</name>
    <name evidence="11" type="ORF">FYJ84_07515</name>
</gene>
<evidence type="ECO:0000259" key="9">
    <source>
        <dbReference type="Pfam" id="PF06144"/>
    </source>
</evidence>
<dbReference type="NCBIfam" id="TIGR01128">
    <property type="entry name" value="holA"/>
    <property type="match status" value="1"/>
</dbReference>
<keyword evidence="6" id="KW-0239">DNA-directed DNA polymerase</keyword>
<dbReference type="GO" id="GO:0009360">
    <property type="term" value="C:DNA polymerase III complex"/>
    <property type="evidence" value="ECO:0007669"/>
    <property type="project" value="InterPro"/>
</dbReference>
<dbReference type="Gene3D" id="3.40.50.300">
    <property type="entry name" value="P-loop containing nucleotide triphosphate hydrolases"/>
    <property type="match status" value="1"/>
</dbReference>
<dbReference type="RefSeq" id="WP_154406985.1">
    <property type="nucleotide sequence ID" value="NZ_JAQXJM010000141.1"/>
</dbReference>
<dbReference type="PANTHER" id="PTHR34388">
    <property type="entry name" value="DNA POLYMERASE III SUBUNIT DELTA"/>
    <property type="match status" value="1"/>
</dbReference>
<dbReference type="GO" id="GO:0003887">
    <property type="term" value="F:DNA-directed DNA polymerase activity"/>
    <property type="evidence" value="ECO:0007669"/>
    <property type="project" value="UniProtKB-KW"/>
</dbReference>
<dbReference type="EC" id="2.7.7.7" evidence="1"/>